<evidence type="ECO:0000259" key="7">
    <source>
        <dbReference type="PROSITE" id="PS51900"/>
    </source>
</evidence>
<evidence type="ECO:0000259" key="6">
    <source>
        <dbReference type="PROSITE" id="PS51898"/>
    </source>
</evidence>
<dbReference type="Pfam" id="PF02899">
    <property type="entry name" value="Phage_int_SAM_1"/>
    <property type="match status" value="1"/>
</dbReference>
<evidence type="ECO:0000256" key="2">
    <source>
        <dbReference type="ARBA" id="ARBA00022908"/>
    </source>
</evidence>
<evidence type="ECO:0000256" key="3">
    <source>
        <dbReference type="ARBA" id="ARBA00023125"/>
    </source>
</evidence>
<reference evidence="9" key="1">
    <citation type="submission" date="2016-10" db="EMBL/GenBank/DDBJ databases">
        <authorList>
            <person name="Varghese N."/>
            <person name="Submissions S."/>
        </authorList>
    </citation>
    <scope>NUCLEOTIDE SEQUENCE [LARGE SCALE GENOMIC DNA]</scope>
    <source>
        <strain evidence="9">DSM 25157</strain>
    </source>
</reference>
<dbReference type="InterPro" id="IPR004107">
    <property type="entry name" value="Integrase_SAM-like_N"/>
</dbReference>
<dbReference type="InterPro" id="IPR050090">
    <property type="entry name" value="Tyrosine_recombinase_XerCD"/>
</dbReference>
<organism evidence="8 9">
    <name type="scientific">Acidovorax soli</name>
    <dbReference type="NCBI Taxonomy" id="592050"/>
    <lineage>
        <taxon>Bacteria</taxon>
        <taxon>Pseudomonadati</taxon>
        <taxon>Pseudomonadota</taxon>
        <taxon>Betaproteobacteria</taxon>
        <taxon>Burkholderiales</taxon>
        <taxon>Comamonadaceae</taxon>
        <taxon>Acidovorax</taxon>
    </lineage>
</organism>
<keyword evidence="3 5" id="KW-0238">DNA-binding</keyword>
<keyword evidence="1" id="KW-0159">Chromosome partition</keyword>
<keyword evidence="9" id="KW-1185">Reference proteome</keyword>
<evidence type="ECO:0000256" key="5">
    <source>
        <dbReference type="PROSITE-ProRule" id="PRU01248"/>
    </source>
</evidence>
<dbReference type="Pfam" id="PF00589">
    <property type="entry name" value="Phage_integrase"/>
    <property type="match status" value="1"/>
</dbReference>
<dbReference type="PANTHER" id="PTHR30349">
    <property type="entry name" value="PHAGE INTEGRASE-RELATED"/>
    <property type="match status" value="1"/>
</dbReference>
<proteinExistence type="predicted"/>
<dbReference type="PROSITE" id="PS51900">
    <property type="entry name" value="CB"/>
    <property type="match status" value="1"/>
</dbReference>
<dbReference type="PANTHER" id="PTHR30349:SF81">
    <property type="entry name" value="TYROSINE RECOMBINASE XERC"/>
    <property type="match status" value="1"/>
</dbReference>
<keyword evidence="2" id="KW-0229">DNA integration</keyword>
<dbReference type="InterPro" id="IPR013762">
    <property type="entry name" value="Integrase-like_cat_sf"/>
</dbReference>
<dbReference type="Gene3D" id="1.10.150.130">
    <property type="match status" value="1"/>
</dbReference>
<dbReference type="InterPro" id="IPR010998">
    <property type="entry name" value="Integrase_recombinase_N"/>
</dbReference>
<dbReference type="GO" id="GO:0006310">
    <property type="term" value="P:DNA recombination"/>
    <property type="evidence" value="ECO:0007669"/>
    <property type="project" value="UniProtKB-KW"/>
</dbReference>
<dbReference type="PROSITE" id="PS51898">
    <property type="entry name" value="TYR_RECOMBINASE"/>
    <property type="match status" value="1"/>
</dbReference>
<evidence type="ECO:0000313" key="8">
    <source>
        <dbReference type="EMBL" id="SEA90812.1"/>
    </source>
</evidence>
<accession>A0A1H4F2U9</accession>
<dbReference type="InterPro" id="IPR044068">
    <property type="entry name" value="CB"/>
</dbReference>
<feature type="domain" description="Core-binding (CB)" evidence="7">
    <location>
        <begin position="7"/>
        <end position="100"/>
    </location>
</feature>
<sequence length="340" mass="38022">MAAVHQNNLGRALVRFFQDYLPNQRGMSSHTIRSYRDAIVLFLRFVSRDAGRGVERLEIDDLRPERVTQFLSSLEEQRGNGIATRNARLAALHTLARFLATEHPQHMATLQALLAVPFKRGAKNAPIEYLEHGEVRDLLDVIDRSDDRGRRDYALFALMFNTGARVQEILNLRPRDVRLDSPAQVRLTGKGNKIRICPIWATTAGLLRPLCMACEGAADDLPLFVNQRGQPLTRFGVRYLLQRHLANAASKSSTLANKSIHPHSIRHTTAIHLLKAGVDFASISQWLGHASLNTTMVYARADLDLKRQALLQVFPDALAPPKAGDLALGGVNLVDWLRRL</sequence>
<gene>
    <name evidence="8" type="ORF">SAMN05421875_14516</name>
</gene>
<evidence type="ECO:0000313" key="9">
    <source>
        <dbReference type="Proteomes" id="UP000199002"/>
    </source>
</evidence>
<dbReference type="EMBL" id="FNQJ01000045">
    <property type="protein sequence ID" value="SEA90812.1"/>
    <property type="molecule type" value="Genomic_DNA"/>
</dbReference>
<evidence type="ECO:0000256" key="1">
    <source>
        <dbReference type="ARBA" id="ARBA00022829"/>
    </source>
</evidence>
<dbReference type="GO" id="GO:0003677">
    <property type="term" value="F:DNA binding"/>
    <property type="evidence" value="ECO:0007669"/>
    <property type="project" value="UniProtKB-UniRule"/>
</dbReference>
<dbReference type="AlphaFoldDB" id="A0A1H4F2U9"/>
<dbReference type="SUPFAM" id="SSF47823">
    <property type="entry name" value="lambda integrase-like, N-terminal domain"/>
    <property type="match status" value="1"/>
</dbReference>
<dbReference type="RefSeq" id="WP_092701192.1">
    <property type="nucleotide sequence ID" value="NZ_FNQJ01000045.1"/>
</dbReference>
<dbReference type="SUPFAM" id="SSF56349">
    <property type="entry name" value="DNA breaking-rejoining enzymes"/>
    <property type="match status" value="1"/>
</dbReference>
<name>A0A1H4F2U9_9BURK</name>
<dbReference type="Proteomes" id="UP000199002">
    <property type="component" value="Unassembled WGS sequence"/>
</dbReference>
<dbReference type="STRING" id="592050.SAMN05421875_14516"/>
<evidence type="ECO:0000256" key="4">
    <source>
        <dbReference type="ARBA" id="ARBA00023172"/>
    </source>
</evidence>
<dbReference type="GO" id="GO:0007059">
    <property type="term" value="P:chromosome segregation"/>
    <property type="evidence" value="ECO:0007669"/>
    <property type="project" value="UniProtKB-KW"/>
</dbReference>
<dbReference type="InterPro" id="IPR002104">
    <property type="entry name" value="Integrase_catalytic"/>
</dbReference>
<dbReference type="GeneID" id="34234185"/>
<dbReference type="Gene3D" id="1.10.443.10">
    <property type="entry name" value="Intergrase catalytic core"/>
    <property type="match status" value="1"/>
</dbReference>
<dbReference type="InterPro" id="IPR011010">
    <property type="entry name" value="DNA_brk_join_enz"/>
</dbReference>
<feature type="domain" description="Tyr recombinase" evidence="6">
    <location>
        <begin position="125"/>
        <end position="311"/>
    </location>
</feature>
<dbReference type="GO" id="GO:0015074">
    <property type="term" value="P:DNA integration"/>
    <property type="evidence" value="ECO:0007669"/>
    <property type="project" value="UniProtKB-KW"/>
</dbReference>
<protein>
    <submittedName>
        <fullName evidence="8">Site-specific recombinase XerD</fullName>
    </submittedName>
</protein>
<keyword evidence="4" id="KW-0233">DNA recombination</keyword>